<evidence type="ECO:0000256" key="2">
    <source>
        <dbReference type="ARBA" id="ARBA00023043"/>
    </source>
</evidence>
<feature type="domain" description="Protein kinase" evidence="4">
    <location>
        <begin position="77"/>
        <end position="437"/>
    </location>
</feature>
<dbReference type="PROSITE" id="PS50297">
    <property type="entry name" value="ANK_REP_REGION"/>
    <property type="match status" value="2"/>
</dbReference>
<dbReference type="EMBL" id="JBFXLT010000004">
    <property type="protein sequence ID" value="KAL2821642.1"/>
    <property type="molecule type" value="Genomic_DNA"/>
</dbReference>
<feature type="repeat" description="ANK" evidence="3">
    <location>
        <begin position="540"/>
        <end position="572"/>
    </location>
</feature>
<evidence type="ECO:0000256" key="3">
    <source>
        <dbReference type="PROSITE-ProRule" id="PRU00023"/>
    </source>
</evidence>
<dbReference type="PANTHER" id="PTHR24198:SF165">
    <property type="entry name" value="ANKYRIN REPEAT-CONTAINING PROTEIN-RELATED"/>
    <property type="match status" value="1"/>
</dbReference>
<reference evidence="5 6" key="1">
    <citation type="submission" date="2024-07" db="EMBL/GenBank/DDBJ databases">
        <title>Section-level genome sequencing and comparative genomics of Aspergillus sections Usti and Cavernicolus.</title>
        <authorList>
            <consortium name="Lawrence Berkeley National Laboratory"/>
            <person name="Nybo J.L."/>
            <person name="Vesth T.C."/>
            <person name="Theobald S."/>
            <person name="Frisvad J.C."/>
            <person name="Larsen T.O."/>
            <person name="Kjaerboelling I."/>
            <person name="Rothschild-Mancinelli K."/>
            <person name="Lyhne E.K."/>
            <person name="Kogle M.E."/>
            <person name="Barry K."/>
            <person name="Clum A."/>
            <person name="Na H."/>
            <person name="Ledsgaard L."/>
            <person name="Lin J."/>
            <person name="Lipzen A."/>
            <person name="Kuo A."/>
            <person name="Riley R."/>
            <person name="Mondo S."/>
            <person name="Labutti K."/>
            <person name="Haridas S."/>
            <person name="Pangalinan J."/>
            <person name="Salamov A.A."/>
            <person name="Simmons B.A."/>
            <person name="Magnuson J.K."/>
            <person name="Chen J."/>
            <person name="Drula E."/>
            <person name="Henrissat B."/>
            <person name="Wiebenga A."/>
            <person name="Lubbers R.J."/>
            <person name="Gomes A.C."/>
            <person name="Makela M.R."/>
            <person name="Stajich J."/>
            <person name="Grigoriev I.V."/>
            <person name="Mortensen U.H."/>
            <person name="De Vries R.P."/>
            <person name="Baker S.E."/>
            <person name="Andersen M.R."/>
        </authorList>
    </citation>
    <scope>NUCLEOTIDE SEQUENCE [LARGE SCALE GENOMIC DNA]</scope>
    <source>
        <strain evidence="5 6">CBS 588.65</strain>
    </source>
</reference>
<dbReference type="Gene3D" id="1.25.40.20">
    <property type="entry name" value="Ankyrin repeat-containing domain"/>
    <property type="match status" value="1"/>
</dbReference>
<dbReference type="SMART" id="SM00220">
    <property type="entry name" value="S_TKc"/>
    <property type="match status" value="1"/>
</dbReference>
<evidence type="ECO:0000313" key="5">
    <source>
        <dbReference type="EMBL" id="KAL2821642.1"/>
    </source>
</evidence>
<dbReference type="PROSITE" id="PS50088">
    <property type="entry name" value="ANK_REPEAT"/>
    <property type="match status" value="2"/>
</dbReference>
<evidence type="ECO:0000313" key="6">
    <source>
        <dbReference type="Proteomes" id="UP001610334"/>
    </source>
</evidence>
<gene>
    <name evidence="5" type="ORF">BJX63DRAFT_427640</name>
</gene>
<keyword evidence="1" id="KW-0677">Repeat</keyword>
<comment type="caution">
    <text evidence="5">The sequence shown here is derived from an EMBL/GenBank/DDBJ whole genome shotgun (WGS) entry which is preliminary data.</text>
</comment>
<dbReference type="Proteomes" id="UP001610334">
    <property type="component" value="Unassembled WGS sequence"/>
</dbReference>
<dbReference type="InterPro" id="IPR002110">
    <property type="entry name" value="Ankyrin_rpt"/>
</dbReference>
<evidence type="ECO:0000256" key="1">
    <source>
        <dbReference type="ARBA" id="ARBA00022737"/>
    </source>
</evidence>
<dbReference type="InterPro" id="IPR011009">
    <property type="entry name" value="Kinase-like_dom_sf"/>
</dbReference>
<proteinExistence type="predicted"/>
<protein>
    <submittedName>
        <fullName evidence="5">Kinase-like domain-containing protein</fullName>
    </submittedName>
</protein>
<dbReference type="PANTHER" id="PTHR24198">
    <property type="entry name" value="ANKYRIN REPEAT AND PROTEIN KINASE DOMAIN-CONTAINING PROTEIN"/>
    <property type="match status" value="1"/>
</dbReference>
<dbReference type="InterPro" id="IPR008271">
    <property type="entry name" value="Ser/Thr_kinase_AS"/>
</dbReference>
<dbReference type="InterPro" id="IPR036770">
    <property type="entry name" value="Ankyrin_rpt-contain_sf"/>
</dbReference>
<accession>A0ABR4I1Y4</accession>
<dbReference type="SUPFAM" id="SSF56112">
    <property type="entry name" value="Protein kinase-like (PK-like)"/>
    <property type="match status" value="1"/>
</dbReference>
<dbReference type="InterPro" id="IPR000719">
    <property type="entry name" value="Prot_kinase_dom"/>
</dbReference>
<dbReference type="Pfam" id="PF00069">
    <property type="entry name" value="Pkinase"/>
    <property type="match status" value="1"/>
</dbReference>
<name>A0ABR4I1Y4_9EURO</name>
<dbReference type="PROSITE" id="PS00108">
    <property type="entry name" value="PROTEIN_KINASE_ST"/>
    <property type="match status" value="1"/>
</dbReference>
<dbReference type="SUPFAM" id="SSF48403">
    <property type="entry name" value="Ankyrin repeat"/>
    <property type="match status" value="1"/>
</dbReference>
<dbReference type="SMART" id="SM00248">
    <property type="entry name" value="ANK"/>
    <property type="match status" value="6"/>
</dbReference>
<dbReference type="PROSITE" id="PS50011">
    <property type="entry name" value="PROTEIN_KINASE_DOM"/>
    <property type="match status" value="1"/>
</dbReference>
<keyword evidence="6" id="KW-1185">Reference proteome</keyword>
<dbReference type="Pfam" id="PF00023">
    <property type="entry name" value="Ank"/>
    <property type="match status" value="1"/>
</dbReference>
<dbReference type="CDD" id="cd00180">
    <property type="entry name" value="PKc"/>
    <property type="match status" value="1"/>
</dbReference>
<evidence type="ECO:0000259" key="4">
    <source>
        <dbReference type="PROSITE" id="PS50011"/>
    </source>
</evidence>
<organism evidence="5 6">
    <name type="scientific">Aspergillus granulosus</name>
    <dbReference type="NCBI Taxonomy" id="176169"/>
    <lineage>
        <taxon>Eukaryota</taxon>
        <taxon>Fungi</taxon>
        <taxon>Dikarya</taxon>
        <taxon>Ascomycota</taxon>
        <taxon>Pezizomycotina</taxon>
        <taxon>Eurotiomycetes</taxon>
        <taxon>Eurotiomycetidae</taxon>
        <taxon>Eurotiales</taxon>
        <taxon>Aspergillaceae</taxon>
        <taxon>Aspergillus</taxon>
        <taxon>Aspergillus subgen. Nidulantes</taxon>
    </lineage>
</organism>
<dbReference type="Pfam" id="PF12796">
    <property type="entry name" value="Ank_2"/>
    <property type="match status" value="1"/>
</dbReference>
<keyword evidence="2 3" id="KW-0040">ANK repeat</keyword>
<feature type="repeat" description="ANK" evidence="3">
    <location>
        <begin position="573"/>
        <end position="605"/>
    </location>
</feature>
<dbReference type="Gene3D" id="1.10.510.10">
    <property type="entry name" value="Transferase(Phosphotransferase) domain 1"/>
    <property type="match status" value="1"/>
</dbReference>
<sequence>MASYRRGSDNLIIIIRNELHQAMHRKDDDSKRFVPRDSLDGIWTEPRLREFAQKYECFGEEDIPHIRACLLQTISILVEINWNGWEDFQAIFLDHENRENRTDKHILNYNLQMLRENTFFGDSWAETFLHNRYIFCPVDIEEDMDAEYPPERRLPFLDPAKSLETRRGASGTVTKEFIAVAHLKYKECTASTHRNIMILFAAITTGGEFNLLFEYADMTLEDLLKKPTGSFTLCDLITESCNLAYALEFLHEGMHPRLTVCHKDLKPSNILVVSERPGVGVGIWKISDFGISQLPTPQLDASVESLSLEGGIRPQGLYQPPEANNGSHMGRRSDVWSLGCILVRVLAFGIGGASELEKLDTKLHQLEEGDRYGSFYRGDPPRLKPHVEKWLQELPAHRSARLPLEACNRLRTLLFQMLQIDRTKRLRAKRVHEDLWVINELLRAHLASDLGVPSQPSSIRFEGRISTSWVVDAILEGDMSALKAFLSHDVDIKECAAGHHQEPPLKERPLIHAIQQRSADAVGILLSSREDVDIESPDRGGNTPLYCAIAEGDSKIVEHLLKAKVNVNAPSTGGLTPLMKATMEGHLEIVRTLLDNSADYRAYSDDGFTCVHYIVQAQQAGAELIWEFRRRQISLDIERREHGETLLSTLLRYYNHKEPEEWKKKFDALMTPPVNVNLEDKNGMAPLFHAVSRNLHEPTSKLVELDAKYGSKRLNKDSWCPTDEMRRLMRKNPQLKPLRSRSSWWS</sequence>